<evidence type="ECO:0000256" key="1">
    <source>
        <dbReference type="ARBA" id="ARBA00022729"/>
    </source>
</evidence>
<keyword evidence="2" id="KW-1015">Disulfide bond</keyword>
<organism evidence="4 5">
    <name type="scientific">Oncorhynchus mykiss</name>
    <name type="common">Rainbow trout</name>
    <name type="synonym">Salmo gairdneri</name>
    <dbReference type="NCBI Taxonomy" id="8022"/>
    <lineage>
        <taxon>Eukaryota</taxon>
        <taxon>Metazoa</taxon>
        <taxon>Chordata</taxon>
        <taxon>Craniata</taxon>
        <taxon>Vertebrata</taxon>
        <taxon>Euteleostomi</taxon>
        <taxon>Actinopterygii</taxon>
        <taxon>Neopterygii</taxon>
        <taxon>Teleostei</taxon>
        <taxon>Protacanthopterygii</taxon>
        <taxon>Salmoniformes</taxon>
        <taxon>Salmonidae</taxon>
        <taxon>Salmoninae</taxon>
        <taxon>Oncorhynchus</taxon>
    </lineage>
</organism>
<reference evidence="4" key="2">
    <citation type="submission" date="2014-03" db="EMBL/GenBank/DDBJ databases">
        <authorList>
            <person name="Genoscope - CEA"/>
        </authorList>
    </citation>
    <scope>NUCLEOTIDE SEQUENCE</scope>
</reference>
<dbReference type="Pfam" id="PF07679">
    <property type="entry name" value="I-set"/>
    <property type="match status" value="1"/>
</dbReference>
<dbReference type="FunFam" id="2.60.40.10:FF:000052">
    <property type="entry name" value="Contactin 1"/>
    <property type="match status" value="1"/>
</dbReference>
<dbReference type="STRING" id="8022.A0A060YGN2"/>
<sequence length="115" mass="13052">MLLRNNTLRIINSSRSDEGDYVCRAENQFGSAEMTAMLRVKEAMRVELSPCKVEVTVGESVVLSCKVSHDPSLEVAFQWLLNQQPLNFQQEGGHFEYIQRVSSELNKVASYNLIQ</sequence>
<dbReference type="Gene3D" id="2.60.40.10">
    <property type="entry name" value="Immunoglobulins"/>
    <property type="match status" value="2"/>
</dbReference>
<feature type="domain" description="Immunoglobulin I-set" evidence="3">
    <location>
        <begin position="5"/>
        <end position="40"/>
    </location>
</feature>
<dbReference type="InterPro" id="IPR050958">
    <property type="entry name" value="Cell_Adh-Cytoskel_Orgn"/>
</dbReference>
<protein>
    <recommendedName>
        <fullName evidence="3">Immunoglobulin I-set domain-containing protein</fullName>
    </recommendedName>
</protein>
<dbReference type="SUPFAM" id="SSF48726">
    <property type="entry name" value="Immunoglobulin"/>
    <property type="match status" value="2"/>
</dbReference>
<dbReference type="PANTHER" id="PTHR45080">
    <property type="entry name" value="CONTACTIN 5"/>
    <property type="match status" value="1"/>
</dbReference>
<reference evidence="4" key="1">
    <citation type="journal article" date="2014" name="Nat. Commun.">
        <title>The rainbow trout genome provides novel insights into evolution after whole-genome duplication in vertebrates.</title>
        <authorList>
            <person name="Berthelot C."/>
            <person name="Brunet F."/>
            <person name="Chalopin D."/>
            <person name="Juanchich A."/>
            <person name="Bernard M."/>
            <person name="Noel B."/>
            <person name="Bento P."/>
            <person name="Da Silva C."/>
            <person name="Labadie K."/>
            <person name="Alberti A."/>
            <person name="Aury J.M."/>
            <person name="Louis A."/>
            <person name="Dehais P."/>
            <person name="Bardou P."/>
            <person name="Montfort J."/>
            <person name="Klopp C."/>
            <person name="Cabau C."/>
            <person name="Gaspin C."/>
            <person name="Thorgaard G.H."/>
            <person name="Boussaha M."/>
            <person name="Quillet E."/>
            <person name="Guyomard R."/>
            <person name="Galiana D."/>
            <person name="Bobe J."/>
            <person name="Volff J.N."/>
            <person name="Genet C."/>
            <person name="Wincker P."/>
            <person name="Jaillon O."/>
            <person name="Roest Crollius H."/>
            <person name="Guiguen Y."/>
        </authorList>
    </citation>
    <scope>NUCLEOTIDE SEQUENCE [LARGE SCALE GENOMIC DNA]</scope>
</reference>
<evidence type="ECO:0000259" key="3">
    <source>
        <dbReference type="Pfam" id="PF07679"/>
    </source>
</evidence>
<accession>A0A060YGN2</accession>
<gene>
    <name evidence="4" type="ORF">GSONMT00028133001</name>
</gene>
<evidence type="ECO:0000256" key="2">
    <source>
        <dbReference type="ARBA" id="ARBA00023157"/>
    </source>
</evidence>
<dbReference type="GO" id="GO:0050808">
    <property type="term" value="P:synapse organization"/>
    <property type="evidence" value="ECO:0007669"/>
    <property type="project" value="TreeGrafter"/>
</dbReference>
<dbReference type="GO" id="GO:0043025">
    <property type="term" value="C:neuronal cell body"/>
    <property type="evidence" value="ECO:0007669"/>
    <property type="project" value="TreeGrafter"/>
</dbReference>
<dbReference type="GO" id="GO:0005886">
    <property type="term" value="C:plasma membrane"/>
    <property type="evidence" value="ECO:0007669"/>
    <property type="project" value="TreeGrafter"/>
</dbReference>
<proteinExistence type="predicted"/>
<name>A0A060YGN2_ONCMY</name>
<evidence type="ECO:0000313" key="4">
    <source>
        <dbReference type="EMBL" id="CDQ91078.1"/>
    </source>
</evidence>
<dbReference type="GO" id="GO:0007156">
    <property type="term" value="P:homophilic cell adhesion via plasma membrane adhesion molecules"/>
    <property type="evidence" value="ECO:0007669"/>
    <property type="project" value="TreeGrafter"/>
</dbReference>
<dbReference type="PaxDb" id="8022-A0A060YGN2"/>
<dbReference type="InterPro" id="IPR013098">
    <property type="entry name" value="Ig_I-set"/>
</dbReference>
<dbReference type="InterPro" id="IPR036179">
    <property type="entry name" value="Ig-like_dom_sf"/>
</dbReference>
<keyword evidence="1" id="KW-0732">Signal</keyword>
<dbReference type="GO" id="GO:0030424">
    <property type="term" value="C:axon"/>
    <property type="evidence" value="ECO:0007669"/>
    <property type="project" value="TreeGrafter"/>
</dbReference>
<dbReference type="PANTHER" id="PTHR45080:SF8">
    <property type="entry name" value="IG-LIKE DOMAIN-CONTAINING PROTEIN"/>
    <property type="match status" value="1"/>
</dbReference>
<dbReference type="EMBL" id="FR911350">
    <property type="protein sequence ID" value="CDQ91078.1"/>
    <property type="molecule type" value="Genomic_DNA"/>
</dbReference>
<evidence type="ECO:0000313" key="5">
    <source>
        <dbReference type="Proteomes" id="UP000193380"/>
    </source>
</evidence>
<dbReference type="GO" id="GO:0008046">
    <property type="term" value="F:axon guidance receptor activity"/>
    <property type="evidence" value="ECO:0007669"/>
    <property type="project" value="TreeGrafter"/>
</dbReference>
<dbReference type="InterPro" id="IPR013783">
    <property type="entry name" value="Ig-like_fold"/>
</dbReference>
<dbReference type="Proteomes" id="UP000193380">
    <property type="component" value="Unassembled WGS sequence"/>
</dbReference>
<dbReference type="AlphaFoldDB" id="A0A060YGN2"/>